<gene>
    <name evidence="1" type="ORF">LIER_14157</name>
</gene>
<accession>A0AAV3Q2Q1</accession>
<keyword evidence="2" id="KW-1185">Reference proteome</keyword>
<dbReference type="Proteomes" id="UP001454036">
    <property type="component" value="Unassembled WGS sequence"/>
</dbReference>
<organism evidence="1 2">
    <name type="scientific">Lithospermum erythrorhizon</name>
    <name type="common">Purple gromwell</name>
    <name type="synonym">Lithospermum officinale var. erythrorhizon</name>
    <dbReference type="NCBI Taxonomy" id="34254"/>
    <lineage>
        <taxon>Eukaryota</taxon>
        <taxon>Viridiplantae</taxon>
        <taxon>Streptophyta</taxon>
        <taxon>Embryophyta</taxon>
        <taxon>Tracheophyta</taxon>
        <taxon>Spermatophyta</taxon>
        <taxon>Magnoliopsida</taxon>
        <taxon>eudicotyledons</taxon>
        <taxon>Gunneridae</taxon>
        <taxon>Pentapetalae</taxon>
        <taxon>asterids</taxon>
        <taxon>lamiids</taxon>
        <taxon>Boraginales</taxon>
        <taxon>Boraginaceae</taxon>
        <taxon>Boraginoideae</taxon>
        <taxon>Lithospermeae</taxon>
        <taxon>Lithospermum</taxon>
    </lineage>
</organism>
<sequence length="382" mass="44539">MADSEDYCDELKILETNVKEFRDLLQSEKHSVETCVIFRSESTSTEKLIIHRRSKRLIPIIAWAEKENIDVVVPCGNSAAKESRLTEEARLVINDFIRKCMDVYKKGKVIQDLQPQFIWVKCVEEHDVNDYHDDDSDDGVDLNGGVVICDPVLLDLTNENFRFYLNDIYKILQQFSGKCSTIPKDFRHLLDSFEDIKNQGCQYFHPALLSYHPSILVRRTLSNFANEVFMKVRHNSGLINKLNRQLDIVFRNNRRYRPPFKMNPGEWPQLTRPINAITKTLGKTPASPNLKTFLDYNICFLFVIVSLTIKAIRFFWYILTPVAELLGICVKINLKLPHPFQEMQIKLLPIYWIDLQQKYKLPQAVVLPWAMVESSHHLSFET</sequence>
<dbReference type="AlphaFoldDB" id="A0AAV3Q2Q1"/>
<name>A0AAV3Q2Q1_LITER</name>
<comment type="caution">
    <text evidence="1">The sequence shown here is derived from an EMBL/GenBank/DDBJ whole genome shotgun (WGS) entry which is preliminary data.</text>
</comment>
<proteinExistence type="predicted"/>
<dbReference type="EMBL" id="BAABME010002937">
    <property type="protein sequence ID" value="GAA0156738.1"/>
    <property type="molecule type" value="Genomic_DNA"/>
</dbReference>
<evidence type="ECO:0000313" key="1">
    <source>
        <dbReference type="EMBL" id="GAA0156738.1"/>
    </source>
</evidence>
<protein>
    <submittedName>
        <fullName evidence="1">Uncharacterized protein</fullName>
    </submittedName>
</protein>
<evidence type="ECO:0000313" key="2">
    <source>
        <dbReference type="Proteomes" id="UP001454036"/>
    </source>
</evidence>
<reference evidence="1 2" key="1">
    <citation type="submission" date="2024-01" db="EMBL/GenBank/DDBJ databases">
        <title>The complete chloroplast genome sequence of Lithospermum erythrorhizon: insights into the phylogenetic relationship among Boraginaceae species and the maternal lineages of purple gromwells.</title>
        <authorList>
            <person name="Okada T."/>
            <person name="Watanabe K."/>
        </authorList>
    </citation>
    <scope>NUCLEOTIDE SEQUENCE [LARGE SCALE GENOMIC DNA]</scope>
</reference>